<reference evidence="11 12" key="1">
    <citation type="submission" date="2019-01" db="EMBL/GenBank/DDBJ databases">
        <title>Egibacter rhizosphaerae EGI 80759T.</title>
        <authorList>
            <person name="Chen D.-D."/>
            <person name="Tian Y."/>
            <person name="Jiao J.-Y."/>
            <person name="Zhang X.-T."/>
            <person name="Zhang Y.-G."/>
            <person name="Zhang Y."/>
            <person name="Xiao M."/>
            <person name="Shu W.-S."/>
            <person name="Li W.-J."/>
        </authorList>
    </citation>
    <scope>NUCLEOTIDE SEQUENCE [LARGE SCALE GENOMIC DNA]</scope>
    <source>
        <strain evidence="11 12">EGI 80759</strain>
    </source>
</reference>
<dbReference type="OrthoDB" id="2085311at2"/>
<keyword evidence="6 9" id="KW-1133">Transmembrane helix</keyword>
<dbReference type="KEGG" id="erz:ER308_11255"/>
<keyword evidence="12" id="KW-1185">Reference proteome</keyword>
<evidence type="ECO:0000256" key="1">
    <source>
        <dbReference type="ARBA" id="ARBA00004429"/>
    </source>
</evidence>
<comment type="similarity">
    <text evidence="8">Belongs to the TRAP transporter small permease family.</text>
</comment>
<evidence type="ECO:0000256" key="4">
    <source>
        <dbReference type="ARBA" id="ARBA00022519"/>
    </source>
</evidence>
<evidence type="ECO:0000256" key="5">
    <source>
        <dbReference type="ARBA" id="ARBA00022692"/>
    </source>
</evidence>
<dbReference type="AlphaFoldDB" id="A0A411YG73"/>
<comment type="subcellular location">
    <subcellularLocation>
        <location evidence="1">Cell inner membrane</location>
        <topology evidence="1">Multi-pass membrane protein</topology>
    </subcellularLocation>
</comment>
<feature type="transmembrane region" description="Helical" evidence="9">
    <location>
        <begin position="129"/>
        <end position="151"/>
    </location>
</feature>
<organism evidence="11 12">
    <name type="scientific">Egibacter rhizosphaerae</name>
    <dbReference type="NCBI Taxonomy" id="1670831"/>
    <lineage>
        <taxon>Bacteria</taxon>
        <taxon>Bacillati</taxon>
        <taxon>Actinomycetota</taxon>
        <taxon>Nitriliruptoria</taxon>
        <taxon>Egibacterales</taxon>
        <taxon>Egibacteraceae</taxon>
        <taxon>Egibacter</taxon>
    </lineage>
</organism>
<name>A0A411YG73_9ACTN</name>
<keyword evidence="4" id="KW-0997">Cell inner membrane</keyword>
<feature type="transmembrane region" description="Helical" evidence="9">
    <location>
        <begin position="12"/>
        <end position="36"/>
    </location>
</feature>
<evidence type="ECO:0000256" key="3">
    <source>
        <dbReference type="ARBA" id="ARBA00022475"/>
    </source>
</evidence>
<proteinExistence type="inferred from homology"/>
<dbReference type="InterPro" id="IPR055348">
    <property type="entry name" value="DctQ"/>
</dbReference>
<evidence type="ECO:0000256" key="9">
    <source>
        <dbReference type="SAM" id="Phobius"/>
    </source>
</evidence>
<accession>A0A411YG73</accession>
<protein>
    <submittedName>
        <fullName evidence="11">TRAP transporter small permease</fullName>
    </submittedName>
</protein>
<dbReference type="Pfam" id="PF04290">
    <property type="entry name" value="DctQ"/>
    <property type="match status" value="1"/>
</dbReference>
<dbReference type="PANTHER" id="PTHR35011">
    <property type="entry name" value="2,3-DIKETO-L-GULONATE TRAP TRANSPORTER SMALL PERMEASE PROTEIN YIAM"/>
    <property type="match status" value="1"/>
</dbReference>
<evidence type="ECO:0000256" key="8">
    <source>
        <dbReference type="ARBA" id="ARBA00038436"/>
    </source>
</evidence>
<feature type="transmembrane region" description="Helical" evidence="9">
    <location>
        <begin position="42"/>
        <end position="67"/>
    </location>
</feature>
<dbReference type="InterPro" id="IPR007387">
    <property type="entry name" value="TRAP_DctQ"/>
</dbReference>
<keyword evidence="2" id="KW-0813">Transport</keyword>
<evidence type="ECO:0000259" key="10">
    <source>
        <dbReference type="Pfam" id="PF04290"/>
    </source>
</evidence>
<evidence type="ECO:0000313" key="12">
    <source>
        <dbReference type="Proteomes" id="UP000291469"/>
    </source>
</evidence>
<feature type="domain" description="Tripartite ATP-independent periplasmic transporters DctQ component" evidence="10">
    <location>
        <begin position="28"/>
        <end position="157"/>
    </location>
</feature>
<gene>
    <name evidence="11" type="ORF">ER308_11255</name>
</gene>
<dbReference type="GO" id="GO:0005886">
    <property type="term" value="C:plasma membrane"/>
    <property type="evidence" value="ECO:0007669"/>
    <property type="project" value="UniProtKB-SubCell"/>
</dbReference>
<evidence type="ECO:0000313" key="11">
    <source>
        <dbReference type="EMBL" id="QBI20082.1"/>
    </source>
</evidence>
<keyword evidence="3" id="KW-1003">Cell membrane</keyword>
<evidence type="ECO:0000256" key="2">
    <source>
        <dbReference type="ARBA" id="ARBA00022448"/>
    </source>
</evidence>
<dbReference type="EMBL" id="CP036402">
    <property type="protein sequence ID" value="QBI20082.1"/>
    <property type="molecule type" value="Genomic_DNA"/>
</dbReference>
<keyword evidence="7 9" id="KW-0472">Membrane</keyword>
<evidence type="ECO:0000256" key="6">
    <source>
        <dbReference type="ARBA" id="ARBA00022989"/>
    </source>
</evidence>
<sequence>MTSMGRLFDRVLDIAGALVGFLVVFQAIAVAVNVATRFFFDFTIAAVLGLTEWSVVCMAFLGAAWLERERGHVAMDAIVDRFHGRSRVVLELLAVAVGLVASAVLAYYGTKVSYDMWVAGTHDFFRMQYLPQAYVMAVIPVGGALLFLQLLRRGWTAATSRQDRAEPGEAGDA</sequence>
<evidence type="ECO:0000256" key="7">
    <source>
        <dbReference type="ARBA" id="ARBA00023136"/>
    </source>
</evidence>
<dbReference type="Proteomes" id="UP000291469">
    <property type="component" value="Chromosome"/>
</dbReference>
<feature type="transmembrane region" description="Helical" evidence="9">
    <location>
        <begin position="88"/>
        <end position="109"/>
    </location>
</feature>
<keyword evidence="5 9" id="KW-0812">Transmembrane</keyword>